<proteinExistence type="predicted"/>
<reference evidence="1" key="1">
    <citation type="submission" date="2021-01" db="EMBL/GenBank/DDBJ databases">
        <title>Whole genome shotgun sequence of Rugosimonospora africana NBRC 104875.</title>
        <authorList>
            <person name="Komaki H."/>
            <person name="Tamura T."/>
        </authorList>
    </citation>
    <scope>NUCLEOTIDE SEQUENCE</scope>
    <source>
        <strain evidence="1">NBRC 104875</strain>
    </source>
</reference>
<sequence>MDEDWQVNGLPLPDLLVRLLKSGRWQQPGDEALRQLIPWFHDPLDFMLTLDELRLHNRLIAESADTMRFFCVGRGSAAQPIAMPWLDLDQAVYIAICRYAGDDIALALDYRSSSTDPRVLATDTVTLSRQQVSWRQVTPTLSEFVDALHLRQPNGT</sequence>
<dbReference type="EMBL" id="BONZ01000083">
    <property type="protein sequence ID" value="GIH19675.1"/>
    <property type="molecule type" value="Genomic_DNA"/>
</dbReference>
<keyword evidence="2" id="KW-1185">Reference proteome</keyword>
<dbReference type="AlphaFoldDB" id="A0A8J3VUX1"/>
<organism evidence="1 2">
    <name type="scientific">Rugosimonospora africana</name>
    <dbReference type="NCBI Taxonomy" id="556532"/>
    <lineage>
        <taxon>Bacteria</taxon>
        <taxon>Bacillati</taxon>
        <taxon>Actinomycetota</taxon>
        <taxon>Actinomycetes</taxon>
        <taxon>Micromonosporales</taxon>
        <taxon>Micromonosporaceae</taxon>
        <taxon>Rugosimonospora</taxon>
    </lineage>
</organism>
<dbReference type="RefSeq" id="WP_203923123.1">
    <property type="nucleotide sequence ID" value="NZ_BONZ01000083.1"/>
</dbReference>
<name>A0A8J3VUX1_9ACTN</name>
<protein>
    <submittedName>
        <fullName evidence="1">Uncharacterized protein</fullName>
    </submittedName>
</protein>
<accession>A0A8J3VUX1</accession>
<evidence type="ECO:0000313" key="2">
    <source>
        <dbReference type="Proteomes" id="UP000642748"/>
    </source>
</evidence>
<comment type="caution">
    <text evidence="1">The sequence shown here is derived from an EMBL/GenBank/DDBJ whole genome shotgun (WGS) entry which is preliminary data.</text>
</comment>
<gene>
    <name evidence="1" type="ORF">Raf01_78470</name>
</gene>
<evidence type="ECO:0000313" key="1">
    <source>
        <dbReference type="EMBL" id="GIH19675.1"/>
    </source>
</evidence>
<dbReference type="Proteomes" id="UP000642748">
    <property type="component" value="Unassembled WGS sequence"/>
</dbReference>